<keyword evidence="8 14" id="KW-0472">Membrane</keyword>
<dbReference type="Proteomes" id="UP001176940">
    <property type="component" value="Unassembled WGS sequence"/>
</dbReference>
<keyword evidence="3 14" id="KW-0716">Sensory transduction</keyword>
<keyword evidence="17" id="KW-1185">Reference proteome</keyword>
<evidence type="ECO:0000256" key="9">
    <source>
        <dbReference type="ARBA" id="ARBA00023157"/>
    </source>
</evidence>
<sequence length="309" mass="35256">MSGINRTSIREFFLLGFNHFPSLTPFLFTLFLIVYILTMVGNVLVVILISISHRLKTPMYLFLRNLSICEVLSTTDIVPKMLQVLLQGGSTISFTDCMTQLYMFAAAGIAECLLLTSMSYDRYLAICKPLHYSSIMNFKQHLYLVIFSWLYGLVLPAITISFIYSFDFCGSNALDHFFCDLAPILELSCSDTSTVEFEVFAQTIPVFIFTFIYIVGTYFNIFLAIMRIPSETGRQKAFSTCSSHLTVVCTYYSTMIILYVTPNRRQSITVNKMLSLLYSVVTPLLNPVIYSLRNQEIRKSLSSLFKRKV</sequence>
<keyword evidence="12 13" id="KW-0807">Transducer</keyword>
<comment type="subcellular location">
    <subcellularLocation>
        <location evidence="1 14">Cell membrane</location>
        <topology evidence="1 14">Multi-pass membrane protein</topology>
    </subcellularLocation>
</comment>
<evidence type="ECO:0000259" key="15">
    <source>
        <dbReference type="PROSITE" id="PS50262"/>
    </source>
</evidence>
<name>A0ABN9KQ57_9NEOB</name>
<comment type="similarity">
    <text evidence="13">Belongs to the G-protein coupled receptor 1 family.</text>
</comment>
<keyword evidence="9" id="KW-1015">Disulfide bond</keyword>
<feature type="transmembrane region" description="Helical" evidence="14">
    <location>
        <begin position="26"/>
        <end position="49"/>
    </location>
</feature>
<evidence type="ECO:0000256" key="6">
    <source>
        <dbReference type="ARBA" id="ARBA00022989"/>
    </source>
</evidence>
<keyword evidence="11" id="KW-0325">Glycoprotein</keyword>
<dbReference type="Pfam" id="PF13853">
    <property type="entry name" value="7tm_4"/>
    <property type="match status" value="1"/>
</dbReference>
<comment type="caution">
    <text evidence="16">The sequence shown here is derived from an EMBL/GenBank/DDBJ whole genome shotgun (WGS) entry which is preliminary data.</text>
</comment>
<keyword evidence="4 13" id="KW-0812">Transmembrane</keyword>
<dbReference type="InterPro" id="IPR050939">
    <property type="entry name" value="Olfactory_GPCR1"/>
</dbReference>
<keyword evidence="6 14" id="KW-1133">Transmembrane helix</keyword>
<feature type="transmembrane region" description="Helical" evidence="14">
    <location>
        <begin position="273"/>
        <end position="292"/>
    </location>
</feature>
<evidence type="ECO:0000256" key="2">
    <source>
        <dbReference type="ARBA" id="ARBA00022475"/>
    </source>
</evidence>
<feature type="transmembrane region" description="Helical" evidence="14">
    <location>
        <begin position="204"/>
        <end position="225"/>
    </location>
</feature>
<evidence type="ECO:0000313" key="16">
    <source>
        <dbReference type="EMBL" id="CAJ0919405.1"/>
    </source>
</evidence>
<evidence type="ECO:0000313" key="17">
    <source>
        <dbReference type="Proteomes" id="UP001176940"/>
    </source>
</evidence>
<dbReference type="PANTHER" id="PTHR24242:SF420">
    <property type="entry name" value="OLFACTORY RECEPTOR"/>
    <property type="match status" value="1"/>
</dbReference>
<proteinExistence type="inferred from homology"/>
<feature type="transmembrane region" description="Helical" evidence="14">
    <location>
        <begin position="101"/>
        <end position="120"/>
    </location>
</feature>
<dbReference type="PANTHER" id="PTHR24242">
    <property type="entry name" value="G-PROTEIN COUPLED RECEPTOR"/>
    <property type="match status" value="1"/>
</dbReference>
<dbReference type="InterPro" id="IPR017452">
    <property type="entry name" value="GPCR_Rhodpsn_7TM"/>
</dbReference>
<feature type="transmembrane region" description="Helical" evidence="14">
    <location>
        <begin position="61"/>
        <end position="81"/>
    </location>
</feature>
<dbReference type="PROSITE" id="PS00237">
    <property type="entry name" value="G_PROTEIN_RECEP_F1_1"/>
    <property type="match status" value="1"/>
</dbReference>
<evidence type="ECO:0000256" key="14">
    <source>
        <dbReference type="RuleBase" id="RU363047"/>
    </source>
</evidence>
<dbReference type="EMBL" id="CAUEEQ010001277">
    <property type="protein sequence ID" value="CAJ0919405.1"/>
    <property type="molecule type" value="Genomic_DNA"/>
</dbReference>
<gene>
    <name evidence="16" type="ORF">RIMI_LOCUS1008608</name>
</gene>
<evidence type="ECO:0000256" key="5">
    <source>
        <dbReference type="ARBA" id="ARBA00022725"/>
    </source>
</evidence>
<feature type="domain" description="G-protein coupled receptors family 1 profile" evidence="15">
    <location>
        <begin position="41"/>
        <end position="290"/>
    </location>
</feature>
<keyword evidence="10 13" id="KW-0675">Receptor</keyword>
<dbReference type="PRINTS" id="PR00237">
    <property type="entry name" value="GPCRRHODOPSN"/>
</dbReference>
<dbReference type="PRINTS" id="PR00245">
    <property type="entry name" value="OLFACTORYR"/>
</dbReference>
<evidence type="ECO:0000256" key="11">
    <source>
        <dbReference type="ARBA" id="ARBA00023180"/>
    </source>
</evidence>
<organism evidence="16 17">
    <name type="scientific">Ranitomeya imitator</name>
    <name type="common">mimic poison frog</name>
    <dbReference type="NCBI Taxonomy" id="111125"/>
    <lineage>
        <taxon>Eukaryota</taxon>
        <taxon>Metazoa</taxon>
        <taxon>Chordata</taxon>
        <taxon>Craniata</taxon>
        <taxon>Vertebrata</taxon>
        <taxon>Euteleostomi</taxon>
        <taxon>Amphibia</taxon>
        <taxon>Batrachia</taxon>
        <taxon>Anura</taxon>
        <taxon>Neobatrachia</taxon>
        <taxon>Hyloidea</taxon>
        <taxon>Dendrobatidae</taxon>
        <taxon>Dendrobatinae</taxon>
        <taxon>Ranitomeya</taxon>
    </lineage>
</organism>
<reference evidence="16" key="1">
    <citation type="submission" date="2023-07" db="EMBL/GenBank/DDBJ databases">
        <authorList>
            <person name="Stuckert A."/>
        </authorList>
    </citation>
    <scope>NUCLEOTIDE SEQUENCE</scope>
</reference>
<evidence type="ECO:0000256" key="7">
    <source>
        <dbReference type="ARBA" id="ARBA00023040"/>
    </source>
</evidence>
<dbReference type="InterPro" id="IPR000276">
    <property type="entry name" value="GPCR_Rhodpsn"/>
</dbReference>
<evidence type="ECO:0000256" key="3">
    <source>
        <dbReference type="ARBA" id="ARBA00022606"/>
    </source>
</evidence>
<evidence type="ECO:0000256" key="8">
    <source>
        <dbReference type="ARBA" id="ARBA00023136"/>
    </source>
</evidence>
<feature type="transmembrane region" description="Helical" evidence="14">
    <location>
        <begin position="141"/>
        <end position="164"/>
    </location>
</feature>
<feature type="transmembrane region" description="Helical" evidence="14">
    <location>
        <begin position="237"/>
        <end position="261"/>
    </location>
</feature>
<dbReference type="PROSITE" id="PS50262">
    <property type="entry name" value="G_PROTEIN_RECEP_F1_2"/>
    <property type="match status" value="1"/>
</dbReference>
<dbReference type="SUPFAM" id="SSF81321">
    <property type="entry name" value="Family A G protein-coupled receptor-like"/>
    <property type="match status" value="1"/>
</dbReference>
<accession>A0ABN9KQ57</accession>
<evidence type="ECO:0000256" key="4">
    <source>
        <dbReference type="ARBA" id="ARBA00022692"/>
    </source>
</evidence>
<evidence type="ECO:0000256" key="13">
    <source>
        <dbReference type="RuleBase" id="RU000688"/>
    </source>
</evidence>
<dbReference type="Gene3D" id="1.20.1070.10">
    <property type="entry name" value="Rhodopsin 7-helix transmembrane proteins"/>
    <property type="match status" value="1"/>
</dbReference>
<evidence type="ECO:0000256" key="12">
    <source>
        <dbReference type="ARBA" id="ARBA00023224"/>
    </source>
</evidence>
<keyword evidence="7 13" id="KW-0297">G-protein coupled receptor</keyword>
<evidence type="ECO:0000256" key="1">
    <source>
        <dbReference type="ARBA" id="ARBA00004651"/>
    </source>
</evidence>
<evidence type="ECO:0000256" key="10">
    <source>
        <dbReference type="ARBA" id="ARBA00023170"/>
    </source>
</evidence>
<dbReference type="InterPro" id="IPR000725">
    <property type="entry name" value="Olfact_rcpt"/>
</dbReference>
<keyword evidence="5 14" id="KW-0552">Olfaction</keyword>
<keyword evidence="2 14" id="KW-1003">Cell membrane</keyword>
<protein>
    <recommendedName>
        <fullName evidence="14">Olfactory receptor</fullName>
    </recommendedName>
</protein>